<dbReference type="PROSITE" id="PS50853">
    <property type="entry name" value="FN3"/>
    <property type="match status" value="1"/>
</dbReference>
<feature type="domain" description="OmpA-like" evidence="3">
    <location>
        <begin position="553"/>
        <end position="664"/>
    </location>
</feature>
<dbReference type="InterPro" id="IPR044016">
    <property type="entry name" value="Big_13"/>
</dbReference>
<name>A0A6J7L356_9ZZZZ</name>
<reference evidence="4" key="1">
    <citation type="submission" date="2020-05" db="EMBL/GenBank/DDBJ databases">
        <authorList>
            <person name="Chiriac C."/>
            <person name="Salcher M."/>
            <person name="Ghai R."/>
            <person name="Kavagutti S V."/>
        </authorList>
    </citation>
    <scope>NUCLEOTIDE SEQUENCE</scope>
</reference>
<dbReference type="SUPFAM" id="SSF49265">
    <property type="entry name" value="Fibronectin type III"/>
    <property type="match status" value="1"/>
</dbReference>
<evidence type="ECO:0000256" key="1">
    <source>
        <dbReference type="SAM" id="MobiDB-lite"/>
    </source>
</evidence>
<gene>
    <name evidence="4" type="ORF">UFOPK3879_00758</name>
</gene>
<organism evidence="4">
    <name type="scientific">freshwater metagenome</name>
    <dbReference type="NCBI Taxonomy" id="449393"/>
    <lineage>
        <taxon>unclassified sequences</taxon>
        <taxon>metagenomes</taxon>
        <taxon>ecological metagenomes</taxon>
    </lineage>
</organism>
<dbReference type="Pfam" id="PF19077">
    <property type="entry name" value="Big_13"/>
    <property type="match status" value="1"/>
</dbReference>
<dbReference type="InterPro" id="IPR003961">
    <property type="entry name" value="FN3_dom"/>
</dbReference>
<dbReference type="PROSITE" id="PS51123">
    <property type="entry name" value="OMPA_2"/>
    <property type="match status" value="1"/>
</dbReference>
<dbReference type="SUPFAM" id="SSF103088">
    <property type="entry name" value="OmpA-like"/>
    <property type="match status" value="1"/>
</dbReference>
<evidence type="ECO:0000259" key="3">
    <source>
        <dbReference type="PROSITE" id="PS51123"/>
    </source>
</evidence>
<dbReference type="InterPro" id="IPR006665">
    <property type="entry name" value="OmpA-like"/>
</dbReference>
<proteinExistence type="predicted"/>
<feature type="compositionally biased region" description="Low complexity" evidence="1">
    <location>
        <begin position="282"/>
        <end position="298"/>
    </location>
</feature>
<feature type="region of interest" description="Disordered" evidence="1">
    <location>
        <begin position="282"/>
        <end position="306"/>
    </location>
</feature>
<dbReference type="AlphaFoldDB" id="A0A6J7L356"/>
<accession>A0A6J7L356</accession>
<dbReference type="InterPro" id="IPR013783">
    <property type="entry name" value="Ig-like_fold"/>
</dbReference>
<protein>
    <submittedName>
        <fullName evidence="4">Unannotated protein</fullName>
    </submittedName>
</protein>
<dbReference type="Gene3D" id="2.60.40.10">
    <property type="entry name" value="Immunoglobulins"/>
    <property type="match status" value="3"/>
</dbReference>
<dbReference type="Pfam" id="PF00691">
    <property type="entry name" value="OmpA"/>
    <property type="match status" value="1"/>
</dbReference>
<dbReference type="InterPro" id="IPR036116">
    <property type="entry name" value="FN3_sf"/>
</dbReference>
<feature type="domain" description="Fibronectin type-III" evidence="2">
    <location>
        <begin position="174"/>
        <end position="266"/>
    </location>
</feature>
<dbReference type="InterPro" id="IPR036737">
    <property type="entry name" value="OmpA-like_sf"/>
</dbReference>
<dbReference type="CDD" id="cd00063">
    <property type="entry name" value="FN3"/>
    <property type="match status" value="1"/>
</dbReference>
<sequence>MRGPHMELGRFIGVKAESTQGQSSGNRVRRNPLMRVIATLALCGISVASGIPFMSNQIASAVGSTPLRPTNFVGNCTQPMDSTGQISLTFTPGSDGGSPITNYEYSFDNVTFTAFSPATTTQPFVFDFTTYNRPLGQMTYVYLRAVNANGPGESSWGNVGGINSRGGCSIGTGLPSRPQTGMTATPGDGSATVTFTPSSNGGSPITNYKYSIDGVTYTALSPASATSPITIPGLTNGVLTTIYIKAVNANGDSPTARTVTVTPAATSVAPVVTVAPVTTDAPATTVAPSTTSSPSTKPDLVASSDSGYSNTDDITFDNTPTISVSERTDGYLVKVAAVKDSKTVFCTFIASPTVTSCALGKLTDGVWSVTSQQSKAGKTSPKSPVLKITIDTVAPIVTTFSTTAVNGKKNVGDEVKIRATVNESIIPGGSVTATLDTKAKVVVTQTAATTLEGSYIVNVGDFSSDLTVDSFALKLAPTDIAGNVMKKTPIPQGQKNIGGAKNIVISGKATSAPATTAPTTIAPAVPVAPVVDNNAPTVLECKTETSAKKSNSPVLVGEKLSDGIIFDADSPKLDATDKRELDRVATVMAKRGGLVLVSGFARKNGIDSAEYLKNLSLSRARNVSDYLVAKGVRVSMRYEGFGAVTKNIGTSVQRKVELRWLDDSDKTAYVQKCVTP</sequence>
<evidence type="ECO:0000259" key="2">
    <source>
        <dbReference type="PROSITE" id="PS50853"/>
    </source>
</evidence>
<dbReference type="EMBL" id="CAFBNR010000030">
    <property type="protein sequence ID" value="CAB4963138.1"/>
    <property type="molecule type" value="Genomic_DNA"/>
</dbReference>
<dbReference type="Gene3D" id="3.30.1330.60">
    <property type="entry name" value="OmpA-like domain"/>
    <property type="match status" value="1"/>
</dbReference>
<evidence type="ECO:0000313" key="4">
    <source>
        <dbReference type="EMBL" id="CAB4963138.1"/>
    </source>
</evidence>
<dbReference type="SMART" id="SM00060">
    <property type="entry name" value="FN3"/>
    <property type="match status" value="1"/>
</dbReference>